<evidence type="ECO:0000256" key="2">
    <source>
        <dbReference type="ARBA" id="ARBA00011881"/>
    </source>
</evidence>
<evidence type="ECO:0000256" key="8">
    <source>
        <dbReference type="PROSITE-ProRule" id="PRU00023"/>
    </source>
</evidence>
<organism evidence="10 11">
    <name type="scientific">Nannocystis pusilla</name>
    <dbReference type="NCBI Taxonomy" id="889268"/>
    <lineage>
        <taxon>Bacteria</taxon>
        <taxon>Pseudomonadati</taxon>
        <taxon>Myxococcota</taxon>
        <taxon>Polyangia</taxon>
        <taxon>Nannocystales</taxon>
        <taxon>Nannocystaceae</taxon>
        <taxon>Nannocystis</taxon>
    </lineage>
</organism>
<feature type="binding site" evidence="7">
    <location>
        <position position="276"/>
    </location>
    <ligand>
        <name>substrate</name>
    </ligand>
</feature>
<dbReference type="PANTHER" id="PTHR12544">
    <property type="entry name" value="GLUTAMINASE"/>
    <property type="match status" value="1"/>
</dbReference>
<keyword evidence="7" id="KW-0007">Acetylation</keyword>
<comment type="subunit">
    <text evidence="2 7">Homotetramer.</text>
</comment>
<dbReference type="EMBL" id="JAPNKE010000002">
    <property type="protein sequence ID" value="MCY1004320.1"/>
    <property type="molecule type" value="Genomic_DNA"/>
</dbReference>
<feature type="repeat" description="ANK" evidence="8">
    <location>
        <begin position="586"/>
        <end position="618"/>
    </location>
</feature>
<feature type="compositionally biased region" description="Basic and acidic residues" evidence="9">
    <location>
        <begin position="666"/>
        <end position="683"/>
    </location>
</feature>
<dbReference type="GO" id="GO:0006537">
    <property type="term" value="P:glutamate biosynthetic process"/>
    <property type="evidence" value="ECO:0007669"/>
    <property type="project" value="TreeGrafter"/>
</dbReference>
<keyword evidence="4" id="KW-0677">Repeat</keyword>
<dbReference type="NCBIfam" id="TIGR03814">
    <property type="entry name" value="Gln_ase"/>
    <property type="match status" value="1"/>
</dbReference>
<evidence type="ECO:0000313" key="11">
    <source>
        <dbReference type="Proteomes" id="UP001150924"/>
    </source>
</evidence>
<dbReference type="InterPro" id="IPR015868">
    <property type="entry name" value="Glutaminase"/>
</dbReference>
<feature type="binding site" evidence="7">
    <location>
        <position position="302"/>
    </location>
    <ligand>
        <name>substrate</name>
    </ligand>
</feature>
<dbReference type="PANTHER" id="PTHR12544:SF29">
    <property type="entry name" value="GLUTAMINASE"/>
    <property type="match status" value="1"/>
</dbReference>
<dbReference type="EC" id="3.5.1.2" evidence="3 7"/>
<dbReference type="GO" id="GO:0006543">
    <property type="term" value="P:L-glutamine catabolic process"/>
    <property type="evidence" value="ECO:0007669"/>
    <property type="project" value="TreeGrafter"/>
</dbReference>
<evidence type="ECO:0000256" key="3">
    <source>
        <dbReference type="ARBA" id="ARBA00012918"/>
    </source>
</evidence>
<evidence type="ECO:0000256" key="6">
    <source>
        <dbReference type="ARBA" id="ARBA00049534"/>
    </source>
</evidence>
<dbReference type="InterPro" id="IPR012338">
    <property type="entry name" value="Beta-lactam/transpept-like"/>
</dbReference>
<feature type="region of interest" description="Disordered" evidence="9">
    <location>
        <begin position="1"/>
        <end position="32"/>
    </location>
</feature>
<feature type="compositionally biased region" description="Basic and acidic residues" evidence="9">
    <location>
        <begin position="17"/>
        <end position="32"/>
    </location>
</feature>
<dbReference type="PROSITE" id="PS50088">
    <property type="entry name" value="ANK_REPEAT"/>
    <property type="match status" value="2"/>
</dbReference>
<dbReference type="AlphaFoldDB" id="A0A9X3EJG7"/>
<proteinExistence type="inferred from homology"/>
<feature type="repeat" description="ANK" evidence="8">
    <location>
        <begin position="472"/>
        <end position="504"/>
    </location>
</feature>
<comment type="caution">
    <text evidence="10">The sequence shown here is derived from an EMBL/GenBank/DDBJ whole genome shotgun (WGS) entry which is preliminary data.</text>
</comment>
<feature type="binding site" evidence="7">
    <location>
        <position position="354"/>
    </location>
    <ligand>
        <name>substrate</name>
    </ligand>
</feature>
<comment type="catalytic activity">
    <reaction evidence="6 7">
        <text>L-glutamine + H2O = L-glutamate + NH4(+)</text>
        <dbReference type="Rhea" id="RHEA:15889"/>
        <dbReference type="ChEBI" id="CHEBI:15377"/>
        <dbReference type="ChEBI" id="CHEBI:28938"/>
        <dbReference type="ChEBI" id="CHEBI:29985"/>
        <dbReference type="ChEBI" id="CHEBI:58359"/>
        <dbReference type="EC" id="3.5.1.2"/>
    </reaction>
</comment>
<protein>
    <recommendedName>
        <fullName evidence="3 7">Glutaminase</fullName>
        <ecNumber evidence="3 7">3.5.1.2</ecNumber>
    </recommendedName>
</protein>
<dbReference type="Proteomes" id="UP001150924">
    <property type="component" value="Unassembled WGS sequence"/>
</dbReference>
<dbReference type="Gene3D" id="1.25.40.20">
    <property type="entry name" value="Ankyrin repeat-containing domain"/>
    <property type="match status" value="2"/>
</dbReference>
<keyword evidence="5 7" id="KW-0378">Hydrolase</keyword>
<dbReference type="HAMAP" id="MF_00313">
    <property type="entry name" value="Glutaminase"/>
    <property type="match status" value="1"/>
</dbReference>
<evidence type="ECO:0000256" key="9">
    <source>
        <dbReference type="SAM" id="MobiDB-lite"/>
    </source>
</evidence>
<feature type="binding site" evidence="7">
    <location>
        <position position="221"/>
    </location>
    <ligand>
        <name>substrate</name>
    </ligand>
</feature>
<dbReference type="Pfam" id="PF12796">
    <property type="entry name" value="Ank_2"/>
    <property type="match status" value="2"/>
</dbReference>
<accession>A0A9X3EJG7</accession>
<evidence type="ECO:0000256" key="4">
    <source>
        <dbReference type="ARBA" id="ARBA00022737"/>
    </source>
</evidence>
<sequence>MNSTHTSGTNGHKLRHGRDERGEERDAREHRLLTSLDSENKSYIYRRDLEEAIAREGLSLDDYRFKETRKLLAGIGPDDRLDYRTFCEIIRPSILLAERALQGNMVIRDFDEFCRDITDIYESTLPNGEGQVASYIPQLARVNPDQFAVSLCTVDGQRLSLGDSKVDFSVQSTCKPINYSLALQLHGEHIVHRHVGREPSGRGFNELTLNHDGRPHNPMINAGAIMCCSLLKREGEVNVADRFDLVMDTWRRLGGGTRVKFNNSVYLSERTTADRNFALGYFMREKQAFPTSTDLLETLEFYFQCCSIEVHAEQMAAVAATLANGGICPISGERVFETKTVQHCLSLMYSCGMYDYSGEFAFTIGLPAKSGVAGALMIVVPNVMGICTWSPRLDKLGNSVRGIEFCRRLVATFNFHYDTLTGHTEKKDPRISRVQARAESVNELIWAASKGDLGAIQRLVVRGTGIDRADYDLRTPLHLAAAEGQVAIVEWFVGRGTDVNPRDRWGTTPLDDAYMQGHEAVIALLEAHGGVRSGAQFSPPSDAAEMAEHSESGLTNELIWAAALGEVKAIQRLIARGVDLDGADYDRRTPLHLAAAEGHAAVVKLLLDQGVRVSPKDRWGGTPLDDAVRHRRDEVVALLERHCLAAREFRRQRLCRPRRSTASRRRTSERGRCRGHKNKELGR</sequence>
<dbReference type="SMART" id="SM00248">
    <property type="entry name" value="ANK"/>
    <property type="match status" value="6"/>
</dbReference>
<feature type="compositionally biased region" description="Basic residues" evidence="9">
    <location>
        <begin position="656"/>
        <end position="665"/>
    </location>
</feature>
<dbReference type="InterPro" id="IPR036770">
    <property type="entry name" value="Ankyrin_rpt-contain_sf"/>
</dbReference>
<dbReference type="GO" id="GO:0004359">
    <property type="term" value="F:glutaminase activity"/>
    <property type="evidence" value="ECO:0007669"/>
    <property type="project" value="UniProtKB-UniRule"/>
</dbReference>
<dbReference type="Gene3D" id="3.40.710.10">
    <property type="entry name" value="DD-peptidase/beta-lactamase superfamily"/>
    <property type="match status" value="1"/>
</dbReference>
<dbReference type="SUPFAM" id="SSF56601">
    <property type="entry name" value="beta-lactamase/transpeptidase-like"/>
    <property type="match status" value="1"/>
</dbReference>
<dbReference type="InterPro" id="IPR002110">
    <property type="entry name" value="Ankyrin_rpt"/>
</dbReference>
<feature type="binding site" evidence="7">
    <location>
        <position position="269"/>
    </location>
    <ligand>
        <name>substrate</name>
    </ligand>
</feature>
<dbReference type="FunFam" id="3.40.710.10:FF:000008">
    <property type="entry name" value="Glutaminase, isoform E"/>
    <property type="match status" value="1"/>
</dbReference>
<reference evidence="10" key="1">
    <citation type="submission" date="2022-11" db="EMBL/GenBank/DDBJ databases">
        <title>Minimal conservation of predation-associated metabolite biosynthetic gene clusters underscores biosynthetic potential of Myxococcota including descriptions for ten novel species: Archangium lansinium sp. nov., Myxococcus landrumus sp. nov., Nannocystis bai.</title>
        <authorList>
            <person name="Ahearne A."/>
            <person name="Stevens C."/>
            <person name="Phillips K."/>
        </authorList>
    </citation>
    <scope>NUCLEOTIDE SEQUENCE</scope>
    <source>
        <strain evidence="10">Na p29</strain>
    </source>
</reference>
<dbReference type="Pfam" id="PF04960">
    <property type="entry name" value="Glutaminase"/>
    <property type="match status" value="1"/>
</dbReference>
<feature type="binding site" evidence="7">
    <location>
        <position position="172"/>
    </location>
    <ligand>
        <name>substrate</name>
    </ligand>
</feature>
<evidence type="ECO:0000313" key="10">
    <source>
        <dbReference type="EMBL" id="MCY1004320.1"/>
    </source>
</evidence>
<dbReference type="SUPFAM" id="SSF48403">
    <property type="entry name" value="Ankyrin repeat"/>
    <property type="match status" value="1"/>
</dbReference>
<keyword evidence="8" id="KW-0040">ANK repeat</keyword>
<keyword evidence="11" id="KW-1185">Reference proteome</keyword>
<feature type="binding site" evidence="7">
    <location>
        <position position="372"/>
    </location>
    <ligand>
        <name>substrate</name>
    </ligand>
</feature>
<dbReference type="PROSITE" id="PS50297">
    <property type="entry name" value="ANK_REP_REGION"/>
    <property type="match status" value="2"/>
</dbReference>
<gene>
    <name evidence="7 10" type="primary">glsA</name>
    <name evidence="10" type="ORF">OV079_01810</name>
</gene>
<evidence type="ECO:0000256" key="5">
    <source>
        <dbReference type="ARBA" id="ARBA00022801"/>
    </source>
</evidence>
<dbReference type="RefSeq" id="WP_267765861.1">
    <property type="nucleotide sequence ID" value="NZ_JAPNKE010000002.1"/>
</dbReference>
<comment type="similarity">
    <text evidence="1 7">Belongs to the glutaminase family.</text>
</comment>
<feature type="region of interest" description="Disordered" evidence="9">
    <location>
        <begin position="656"/>
        <end position="683"/>
    </location>
</feature>
<evidence type="ECO:0000256" key="7">
    <source>
        <dbReference type="HAMAP-Rule" id="MF_00313"/>
    </source>
</evidence>
<feature type="compositionally biased region" description="Polar residues" evidence="9">
    <location>
        <begin position="1"/>
        <end position="10"/>
    </location>
</feature>
<name>A0A9X3EJG7_9BACT</name>
<evidence type="ECO:0000256" key="1">
    <source>
        <dbReference type="ARBA" id="ARBA00011076"/>
    </source>
</evidence>